<dbReference type="InterPro" id="IPR025202">
    <property type="entry name" value="PLD-like_dom"/>
</dbReference>
<dbReference type="SUPFAM" id="SSF56024">
    <property type="entry name" value="Phospholipase D/nuclease"/>
    <property type="match status" value="1"/>
</dbReference>
<reference evidence="2 3" key="1">
    <citation type="submission" date="2017-01" db="EMBL/GenBank/DDBJ databases">
        <title>Novel large sulfur bacteria in the metagenomes of groundwater-fed chemosynthetic microbial mats in the Lake Huron basin.</title>
        <authorList>
            <person name="Sharrar A.M."/>
            <person name="Flood B.E."/>
            <person name="Bailey J.V."/>
            <person name="Jones D.S."/>
            <person name="Biddanda B."/>
            <person name="Ruberg S.A."/>
            <person name="Marcus D.N."/>
            <person name="Dick G.J."/>
        </authorList>
    </citation>
    <scope>NUCLEOTIDE SEQUENCE [LARGE SCALE GENOMIC DNA]</scope>
    <source>
        <strain evidence="2">A7</strain>
    </source>
</reference>
<name>A0A1W9KPD6_9BURK</name>
<protein>
    <recommendedName>
        <fullName evidence="1">Phospholipase D-like domain-containing protein</fullName>
    </recommendedName>
</protein>
<evidence type="ECO:0000259" key="1">
    <source>
        <dbReference type="Pfam" id="PF13091"/>
    </source>
</evidence>
<sequence length="316" mass="35752">MQQIIQTSHTGKQWIQESIGKGLVSADICSAYIRSEALRYFFEGIFNAGTKIRVLARWASNDLLSQASDLATYRLCKENNIAFYIKQDFHGKLYGLDPHGVLLGSFNLTNRGFSISNAGNDEAGVLIESDQNSSGYFNQLFSNAKLVDDHLYEKIFNFIEENGNKDTPNIPWPEDISGLMAPPTSQIAGKILVNECFATTFNAFLNHQSSARLHDLSLLSIEEQHADDVPLIRTQFRKTKLVRWFTKLLSEHGGEVYFGRATAMLHDQLFDDPKPYRQEVKSLLINLLSWIEGLGLEEIRIDRPNHSQRIALKKKG</sequence>
<dbReference type="Pfam" id="PF13091">
    <property type="entry name" value="PLDc_2"/>
    <property type="match status" value="1"/>
</dbReference>
<gene>
    <name evidence="2" type="ORF">BWK72_19505</name>
</gene>
<evidence type="ECO:0000313" key="3">
    <source>
        <dbReference type="Proteomes" id="UP000192505"/>
    </source>
</evidence>
<accession>A0A1W9KPD6</accession>
<feature type="domain" description="Phospholipase D-like" evidence="1">
    <location>
        <begin position="25"/>
        <end position="141"/>
    </location>
</feature>
<organism evidence="2 3">
    <name type="scientific">Rhodoferax ferrireducens</name>
    <dbReference type="NCBI Taxonomy" id="192843"/>
    <lineage>
        <taxon>Bacteria</taxon>
        <taxon>Pseudomonadati</taxon>
        <taxon>Pseudomonadota</taxon>
        <taxon>Betaproteobacteria</taxon>
        <taxon>Burkholderiales</taxon>
        <taxon>Comamonadaceae</taxon>
        <taxon>Rhodoferax</taxon>
    </lineage>
</organism>
<dbReference type="EMBL" id="MTEI01000026">
    <property type="protein sequence ID" value="OQW85989.1"/>
    <property type="molecule type" value="Genomic_DNA"/>
</dbReference>
<dbReference type="Proteomes" id="UP000192505">
    <property type="component" value="Unassembled WGS sequence"/>
</dbReference>
<dbReference type="Gene3D" id="3.30.870.10">
    <property type="entry name" value="Endonuclease Chain A"/>
    <property type="match status" value="1"/>
</dbReference>
<proteinExistence type="predicted"/>
<dbReference type="AlphaFoldDB" id="A0A1W9KPD6"/>
<comment type="caution">
    <text evidence="2">The sequence shown here is derived from an EMBL/GenBank/DDBJ whole genome shotgun (WGS) entry which is preliminary data.</text>
</comment>
<evidence type="ECO:0000313" key="2">
    <source>
        <dbReference type="EMBL" id="OQW85989.1"/>
    </source>
</evidence>